<sequence length="508" mass="57423">MQNDKSFQKEAMELDEAAWSCNDELVEQLWKEFQSLFPCEASVRKAFLSIIKAKYLLCCKYCFSENLKIGIDNRTYRCSDCHKQSSVTAGTFFQGARRLRAWFAAIWFIEQGAYISSAKFSLLVEVRQSSAWGILRSVFAAIDMNNRSRGISARGIGSLHFMELFCKRSLLTPRWEMPQSEEYFQRHLSKVYASSAPFPSDTAVPELKHETNEIETDLNEPAMSVLNSLIDGDLSYDSLLRVLEISERELLEVLTDLELSGLVVAIAGSKFQLTKLGVSLLKARNEKSGEASFDFDSGTNSQDQDSSSSSSTSSAGEKYQEFSQTDSNRSFWQTEPEGFKSSIRDAIEFERPDLDCWEKSKLRDVPLLQQKTNDYLLRDCEIFGCQICAERTANVQIALRCAKEFLGFMNKNRMSFSRKYLQIIISVERYRNKTLAKSNRTSHDWHGQGSQAVRGLLSNPLDVENDSDAASLDSSLGTGDSLFDVCIAAGYIRRNLIRGFLTPLLVNL</sequence>
<evidence type="ECO:0000256" key="1">
    <source>
        <dbReference type="SAM" id="MobiDB-lite"/>
    </source>
</evidence>
<organism evidence="2 3">
    <name type="scientific">Candidatus Obscuribacter phosphatis</name>
    <dbReference type="NCBI Taxonomy" id="1906157"/>
    <lineage>
        <taxon>Bacteria</taxon>
        <taxon>Bacillati</taxon>
        <taxon>Candidatus Melainabacteria</taxon>
        <taxon>Candidatus Obscuribacterales</taxon>
        <taxon>Candidatus Obscuribacteraceae</taxon>
        <taxon>Candidatus Obscuribacter</taxon>
    </lineage>
</organism>
<evidence type="ECO:0000313" key="2">
    <source>
        <dbReference type="EMBL" id="MBN8661859.1"/>
    </source>
</evidence>
<feature type="compositionally biased region" description="Low complexity" evidence="1">
    <location>
        <begin position="296"/>
        <end position="314"/>
    </location>
</feature>
<gene>
    <name evidence="2" type="ORF">J0M35_15945</name>
</gene>
<feature type="region of interest" description="Disordered" evidence="1">
    <location>
        <begin position="290"/>
        <end position="331"/>
    </location>
</feature>
<name>A0A8J7P8G6_9BACT</name>
<evidence type="ECO:0000313" key="3">
    <source>
        <dbReference type="Proteomes" id="UP000664277"/>
    </source>
</evidence>
<dbReference type="AlphaFoldDB" id="A0A8J7P8G6"/>
<protein>
    <recommendedName>
        <fullName evidence="4">DprA winged helix domain-containing protein</fullName>
    </recommendedName>
</protein>
<dbReference type="EMBL" id="JAFLCK010000026">
    <property type="protein sequence ID" value="MBN8661859.1"/>
    <property type="molecule type" value="Genomic_DNA"/>
</dbReference>
<feature type="compositionally biased region" description="Polar residues" evidence="1">
    <location>
        <begin position="321"/>
        <end position="331"/>
    </location>
</feature>
<evidence type="ECO:0008006" key="4">
    <source>
        <dbReference type="Google" id="ProtNLM"/>
    </source>
</evidence>
<comment type="caution">
    <text evidence="2">The sequence shown here is derived from an EMBL/GenBank/DDBJ whole genome shotgun (WGS) entry which is preliminary data.</text>
</comment>
<dbReference type="Proteomes" id="UP000664277">
    <property type="component" value="Unassembled WGS sequence"/>
</dbReference>
<dbReference type="SUPFAM" id="SSF46785">
    <property type="entry name" value="Winged helix' DNA-binding domain"/>
    <property type="match status" value="1"/>
</dbReference>
<proteinExistence type="predicted"/>
<dbReference type="InterPro" id="IPR036390">
    <property type="entry name" value="WH_DNA-bd_sf"/>
</dbReference>
<reference evidence="2" key="1">
    <citation type="submission" date="2021-02" db="EMBL/GenBank/DDBJ databases">
        <title>Genome-Resolved Metagenomics of a Microbial Community Performing Photosynthetic Biological Nutrient Removal.</title>
        <authorList>
            <person name="Mcdaniel E.A."/>
        </authorList>
    </citation>
    <scope>NUCLEOTIDE SEQUENCE</scope>
    <source>
        <strain evidence="2">UWPOB_OBS1</strain>
    </source>
</reference>
<accession>A0A8J7P8G6</accession>